<dbReference type="Proteomes" id="UP001652445">
    <property type="component" value="Unassembled WGS sequence"/>
</dbReference>
<keyword evidence="3" id="KW-1185">Reference proteome</keyword>
<accession>A0ABT2UUB7</accession>
<name>A0ABT2UUB7_9BACL</name>
<sequence>MFGATETSQLIDTLSRLFRMCLNSEKRYTTLGSELNFVRAYLNLQQKRMGNKLQFSLHMEAATESSCLLIRWKAVHV</sequence>
<evidence type="ECO:0000259" key="1">
    <source>
        <dbReference type="Pfam" id="PF06580"/>
    </source>
</evidence>
<keyword evidence="2" id="KW-0808">Transferase</keyword>
<evidence type="ECO:0000313" key="3">
    <source>
        <dbReference type="Proteomes" id="UP001652445"/>
    </source>
</evidence>
<dbReference type="Pfam" id="PF06580">
    <property type="entry name" value="His_kinase"/>
    <property type="match status" value="1"/>
</dbReference>
<dbReference type="PANTHER" id="PTHR34220:SF7">
    <property type="entry name" value="SENSOR HISTIDINE KINASE YPDA"/>
    <property type="match status" value="1"/>
</dbReference>
<dbReference type="InterPro" id="IPR050640">
    <property type="entry name" value="Bact_2-comp_sensor_kinase"/>
</dbReference>
<dbReference type="PANTHER" id="PTHR34220">
    <property type="entry name" value="SENSOR HISTIDINE KINASE YPDA"/>
    <property type="match status" value="1"/>
</dbReference>
<dbReference type="InterPro" id="IPR010559">
    <property type="entry name" value="Sig_transdc_His_kin_internal"/>
</dbReference>
<evidence type="ECO:0000313" key="2">
    <source>
        <dbReference type="EMBL" id="MCU6797691.1"/>
    </source>
</evidence>
<dbReference type="GO" id="GO:0016301">
    <property type="term" value="F:kinase activity"/>
    <property type="evidence" value="ECO:0007669"/>
    <property type="project" value="UniProtKB-KW"/>
</dbReference>
<organism evidence="2 3">
    <name type="scientific">Paenibacillus baimaensis</name>
    <dbReference type="NCBI Taxonomy" id="2982185"/>
    <lineage>
        <taxon>Bacteria</taxon>
        <taxon>Bacillati</taxon>
        <taxon>Bacillota</taxon>
        <taxon>Bacilli</taxon>
        <taxon>Bacillales</taxon>
        <taxon>Paenibacillaceae</taxon>
        <taxon>Paenibacillus</taxon>
    </lineage>
</organism>
<proteinExistence type="predicted"/>
<keyword evidence="2" id="KW-0418">Kinase</keyword>
<protein>
    <submittedName>
        <fullName evidence="2">Histidine kinase</fullName>
    </submittedName>
</protein>
<feature type="domain" description="Signal transduction histidine kinase internal region" evidence="1">
    <location>
        <begin position="5"/>
        <end position="53"/>
    </location>
</feature>
<reference evidence="2 3" key="1">
    <citation type="submission" date="2022-09" db="EMBL/GenBank/DDBJ databases">
        <authorList>
            <person name="Han X.L."/>
            <person name="Wang Q."/>
            <person name="Lu T."/>
        </authorList>
    </citation>
    <scope>NUCLEOTIDE SEQUENCE [LARGE SCALE GENOMIC DNA]</scope>
    <source>
        <strain evidence="2 3">WQ 127069</strain>
    </source>
</reference>
<gene>
    <name evidence="2" type="ORF">OB236_36765</name>
</gene>
<comment type="caution">
    <text evidence="2">The sequence shown here is derived from an EMBL/GenBank/DDBJ whole genome shotgun (WGS) entry which is preliminary data.</text>
</comment>
<dbReference type="EMBL" id="JAOQIO010000124">
    <property type="protein sequence ID" value="MCU6797691.1"/>
    <property type="molecule type" value="Genomic_DNA"/>
</dbReference>